<reference evidence="2" key="1">
    <citation type="submission" date="2021-01" db="EMBL/GenBank/DDBJ databases">
        <title>Adiantum capillus-veneris genome.</title>
        <authorList>
            <person name="Fang Y."/>
            <person name="Liao Q."/>
        </authorList>
    </citation>
    <scope>NUCLEOTIDE SEQUENCE</scope>
    <source>
        <strain evidence="2">H3</strain>
        <tissue evidence="2">Leaf</tissue>
    </source>
</reference>
<organism evidence="2 3">
    <name type="scientific">Adiantum capillus-veneris</name>
    <name type="common">Maidenhair fern</name>
    <dbReference type="NCBI Taxonomy" id="13818"/>
    <lineage>
        <taxon>Eukaryota</taxon>
        <taxon>Viridiplantae</taxon>
        <taxon>Streptophyta</taxon>
        <taxon>Embryophyta</taxon>
        <taxon>Tracheophyta</taxon>
        <taxon>Polypodiopsida</taxon>
        <taxon>Polypodiidae</taxon>
        <taxon>Polypodiales</taxon>
        <taxon>Pteridineae</taxon>
        <taxon>Pteridaceae</taxon>
        <taxon>Vittarioideae</taxon>
        <taxon>Adiantum</taxon>
    </lineage>
</organism>
<evidence type="ECO:0000313" key="3">
    <source>
        <dbReference type="Proteomes" id="UP000886520"/>
    </source>
</evidence>
<dbReference type="AlphaFoldDB" id="A0A9D4UAE6"/>
<feature type="non-terminal residue" evidence="2">
    <location>
        <position position="72"/>
    </location>
</feature>
<gene>
    <name evidence="2" type="ORF">GOP47_0022101</name>
</gene>
<keyword evidence="3" id="KW-1185">Reference proteome</keyword>
<proteinExistence type="predicted"/>
<feature type="region of interest" description="Disordered" evidence="1">
    <location>
        <begin position="1"/>
        <end position="51"/>
    </location>
</feature>
<dbReference type="EMBL" id="JABFUD020000021">
    <property type="protein sequence ID" value="KAI5063554.1"/>
    <property type="molecule type" value="Genomic_DNA"/>
</dbReference>
<dbReference type="Proteomes" id="UP000886520">
    <property type="component" value="Chromosome 21"/>
</dbReference>
<protein>
    <submittedName>
        <fullName evidence="2">Uncharacterized protein</fullName>
    </submittedName>
</protein>
<sequence length="72" mass="8238">MVLQVNGMISQTLLDDKSVQSIESPQSRDAPRRRKKGMQAMKGRDDDDYYDDDGFLDKRERSAAIVFDCPNL</sequence>
<feature type="compositionally biased region" description="Polar residues" evidence="1">
    <location>
        <begin position="7"/>
        <end position="27"/>
    </location>
</feature>
<evidence type="ECO:0000313" key="2">
    <source>
        <dbReference type="EMBL" id="KAI5063554.1"/>
    </source>
</evidence>
<accession>A0A9D4UAE6</accession>
<evidence type="ECO:0000256" key="1">
    <source>
        <dbReference type="SAM" id="MobiDB-lite"/>
    </source>
</evidence>
<comment type="caution">
    <text evidence="2">The sequence shown here is derived from an EMBL/GenBank/DDBJ whole genome shotgun (WGS) entry which is preliminary data.</text>
</comment>
<name>A0A9D4UAE6_ADICA</name>